<comment type="subcellular location">
    <subcellularLocation>
        <location evidence="1">Membrane</location>
        <topology evidence="1">Peripheral membrane protein</topology>
    </subcellularLocation>
</comment>
<evidence type="ECO:0000256" key="3">
    <source>
        <dbReference type="ARBA" id="ARBA00022723"/>
    </source>
</evidence>
<dbReference type="KEGG" id="dpp:DICPUDRAFT_31259"/>
<dbReference type="SMART" id="SM00714">
    <property type="entry name" value="LITAF"/>
    <property type="match status" value="1"/>
</dbReference>
<dbReference type="PROSITE" id="PS51837">
    <property type="entry name" value="LITAF"/>
    <property type="match status" value="1"/>
</dbReference>
<protein>
    <recommendedName>
        <fullName evidence="7">LITAF domain-containing protein</fullName>
    </recommendedName>
</protein>
<dbReference type="VEuPathDB" id="AmoebaDB:DICPUDRAFT_31259"/>
<evidence type="ECO:0000256" key="2">
    <source>
        <dbReference type="ARBA" id="ARBA00005975"/>
    </source>
</evidence>
<keyword evidence="6" id="KW-1133">Transmembrane helix</keyword>
<dbReference type="EMBL" id="GL871016">
    <property type="protein sequence ID" value="EGC36801.1"/>
    <property type="molecule type" value="Genomic_DNA"/>
</dbReference>
<name>F0ZGW4_DICPU</name>
<dbReference type="eggNOG" id="ENOG502SQCZ">
    <property type="taxonomic scope" value="Eukaryota"/>
</dbReference>
<dbReference type="GO" id="GO:0016020">
    <property type="term" value="C:membrane"/>
    <property type="evidence" value="ECO:0007669"/>
    <property type="project" value="UniProtKB-SubCell"/>
</dbReference>
<evidence type="ECO:0000313" key="9">
    <source>
        <dbReference type="Proteomes" id="UP000001064"/>
    </source>
</evidence>
<dbReference type="InterPro" id="IPR006629">
    <property type="entry name" value="LITAF"/>
</dbReference>
<dbReference type="OrthoDB" id="18688at2759"/>
<dbReference type="STRING" id="5786.F0ZGW4"/>
<feature type="domain" description="LITAF" evidence="7">
    <location>
        <begin position="1"/>
        <end position="60"/>
    </location>
</feature>
<comment type="similarity">
    <text evidence="2">Belongs to the CDIP1/LITAF family.</text>
</comment>
<sequence length="60" mass="6689">MCGHCNTHITTKTSYKSGSMAWLVCILLIIFGCWLGCCLIPFAIDSLKDVVHKCPQCKKK</sequence>
<evidence type="ECO:0000256" key="5">
    <source>
        <dbReference type="ARBA" id="ARBA00023136"/>
    </source>
</evidence>
<dbReference type="RefSeq" id="XP_003286672.1">
    <property type="nucleotide sequence ID" value="XM_003286624.1"/>
</dbReference>
<keyword evidence="6" id="KW-0812">Transmembrane</keyword>
<proteinExistence type="inferred from homology"/>
<evidence type="ECO:0000313" key="8">
    <source>
        <dbReference type="EMBL" id="EGC36801.1"/>
    </source>
</evidence>
<dbReference type="InterPro" id="IPR037519">
    <property type="entry name" value="LITAF_fam"/>
</dbReference>
<dbReference type="Pfam" id="PF10601">
    <property type="entry name" value="zf-LITAF-like"/>
    <property type="match status" value="1"/>
</dbReference>
<keyword evidence="5 6" id="KW-0472">Membrane</keyword>
<dbReference type="Proteomes" id="UP000001064">
    <property type="component" value="Unassembled WGS sequence"/>
</dbReference>
<evidence type="ECO:0000256" key="1">
    <source>
        <dbReference type="ARBA" id="ARBA00004170"/>
    </source>
</evidence>
<dbReference type="InParanoid" id="F0ZGW4"/>
<reference evidence="9" key="1">
    <citation type="journal article" date="2011" name="Genome Biol.">
        <title>Comparative genomics of the social amoebae Dictyostelium discoideum and Dictyostelium purpureum.</title>
        <authorList>
            <consortium name="US DOE Joint Genome Institute (JGI-PGF)"/>
            <person name="Sucgang R."/>
            <person name="Kuo A."/>
            <person name="Tian X."/>
            <person name="Salerno W."/>
            <person name="Parikh A."/>
            <person name="Feasley C.L."/>
            <person name="Dalin E."/>
            <person name="Tu H."/>
            <person name="Huang E."/>
            <person name="Barry K."/>
            <person name="Lindquist E."/>
            <person name="Shapiro H."/>
            <person name="Bruce D."/>
            <person name="Schmutz J."/>
            <person name="Salamov A."/>
            <person name="Fey P."/>
            <person name="Gaudet P."/>
            <person name="Anjard C."/>
            <person name="Babu M.M."/>
            <person name="Basu S."/>
            <person name="Bushmanova Y."/>
            <person name="van der Wel H."/>
            <person name="Katoh-Kurasawa M."/>
            <person name="Dinh C."/>
            <person name="Coutinho P.M."/>
            <person name="Saito T."/>
            <person name="Elias M."/>
            <person name="Schaap P."/>
            <person name="Kay R.R."/>
            <person name="Henrissat B."/>
            <person name="Eichinger L."/>
            <person name="Rivero F."/>
            <person name="Putnam N.H."/>
            <person name="West C.M."/>
            <person name="Loomis W.F."/>
            <person name="Chisholm R.L."/>
            <person name="Shaulsky G."/>
            <person name="Strassmann J.E."/>
            <person name="Queller D.C."/>
            <person name="Kuspa A."/>
            <person name="Grigoriev I.V."/>
        </authorList>
    </citation>
    <scope>NUCLEOTIDE SEQUENCE [LARGE SCALE GENOMIC DNA]</scope>
    <source>
        <strain evidence="9">QSDP1</strain>
    </source>
</reference>
<dbReference type="PANTHER" id="PTHR23292">
    <property type="entry name" value="LIPOPOLYSACCHARIDE-INDUCED TUMOR NECROSIS FACTOR-ALPHA FACTOR"/>
    <property type="match status" value="1"/>
</dbReference>
<evidence type="ECO:0000256" key="6">
    <source>
        <dbReference type="SAM" id="Phobius"/>
    </source>
</evidence>
<dbReference type="PANTHER" id="PTHR23292:SF6">
    <property type="entry name" value="FI16602P1-RELATED"/>
    <property type="match status" value="1"/>
</dbReference>
<evidence type="ECO:0000259" key="7">
    <source>
        <dbReference type="PROSITE" id="PS51837"/>
    </source>
</evidence>
<organism evidence="8 9">
    <name type="scientific">Dictyostelium purpureum</name>
    <name type="common">Slime mold</name>
    <dbReference type="NCBI Taxonomy" id="5786"/>
    <lineage>
        <taxon>Eukaryota</taxon>
        <taxon>Amoebozoa</taxon>
        <taxon>Evosea</taxon>
        <taxon>Eumycetozoa</taxon>
        <taxon>Dictyostelia</taxon>
        <taxon>Dictyosteliales</taxon>
        <taxon>Dictyosteliaceae</taxon>
        <taxon>Dictyostelium</taxon>
    </lineage>
</organism>
<accession>F0ZGW4</accession>
<evidence type="ECO:0000256" key="4">
    <source>
        <dbReference type="ARBA" id="ARBA00022833"/>
    </source>
</evidence>
<keyword evidence="3" id="KW-0479">Metal-binding</keyword>
<dbReference type="GeneID" id="10504052"/>
<dbReference type="GO" id="GO:0046872">
    <property type="term" value="F:metal ion binding"/>
    <property type="evidence" value="ECO:0007669"/>
    <property type="project" value="UniProtKB-KW"/>
</dbReference>
<dbReference type="AlphaFoldDB" id="F0ZGW4"/>
<feature type="transmembrane region" description="Helical" evidence="6">
    <location>
        <begin position="20"/>
        <end position="44"/>
    </location>
</feature>
<keyword evidence="4" id="KW-0862">Zinc</keyword>
<keyword evidence="9" id="KW-1185">Reference proteome</keyword>
<gene>
    <name evidence="8" type="ORF">DICPUDRAFT_31259</name>
</gene>